<dbReference type="InParanoid" id="H2XWT7"/>
<dbReference type="AlphaFoldDB" id="H2XWT7"/>
<sequence>MLPAKKVEELYCQLSKASINIYLNRSRKLYTNPVQVNLLTWTVSNFQLSVLADESMHGMENAMRTIRTIDHVSPFPFSNDADSEPEFVTLWCRCISLRAANHQVRLRNYPQCLMDYSDWKIYGKFCGAEQKGPPASQRTEYVHLPAPWGPAKVERNMPALKFYYDLSSEVHVFNMAWGPCWEPAWGQVNLATNLLSKATIDPSTPLPWWDKSRNLLHGRFAMSMDRANLLHLASLDPYNTTEHMHWD</sequence>
<dbReference type="Proteomes" id="UP000008144">
    <property type="component" value="Unassembled WGS sequence"/>
</dbReference>
<keyword evidence="3" id="KW-1185">Reference proteome</keyword>
<dbReference type="HOGENOM" id="CLU_1126670_0_0_1"/>
<reference evidence="2" key="2">
    <citation type="submission" date="2025-08" db="UniProtKB">
        <authorList>
            <consortium name="Ensembl"/>
        </authorList>
    </citation>
    <scope>IDENTIFICATION</scope>
</reference>
<dbReference type="SMART" id="SM01214">
    <property type="entry name" value="Fmp27_GFWDK"/>
    <property type="match status" value="1"/>
</dbReference>
<reference evidence="3" key="1">
    <citation type="journal article" date="2002" name="Science">
        <title>The draft genome of Ciona intestinalis: insights into chordate and vertebrate origins.</title>
        <authorList>
            <person name="Dehal P."/>
            <person name="Satou Y."/>
            <person name="Campbell R.K."/>
            <person name="Chapman J."/>
            <person name="Degnan B."/>
            <person name="De Tomaso A."/>
            <person name="Davidson B."/>
            <person name="Di Gregorio A."/>
            <person name="Gelpke M."/>
            <person name="Goodstein D.M."/>
            <person name="Harafuji N."/>
            <person name="Hastings K.E."/>
            <person name="Ho I."/>
            <person name="Hotta K."/>
            <person name="Huang W."/>
            <person name="Kawashima T."/>
            <person name="Lemaire P."/>
            <person name="Martinez D."/>
            <person name="Meinertzhagen I.A."/>
            <person name="Necula S."/>
            <person name="Nonaka M."/>
            <person name="Putnam N."/>
            <person name="Rash S."/>
            <person name="Saiga H."/>
            <person name="Satake M."/>
            <person name="Terry A."/>
            <person name="Yamada L."/>
            <person name="Wang H.G."/>
            <person name="Awazu S."/>
            <person name="Azumi K."/>
            <person name="Boore J."/>
            <person name="Branno M."/>
            <person name="Chin-Bow S."/>
            <person name="DeSantis R."/>
            <person name="Doyle S."/>
            <person name="Francino P."/>
            <person name="Keys D.N."/>
            <person name="Haga S."/>
            <person name="Hayashi H."/>
            <person name="Hino K."/>
            <person name="Imai K.S."/>
            <person name="Inaba K."/>
            <person name="Kano S."/>
            <person name="Kobayashi K."/>
            <person name="Kobayashi M."/>
            <person name="Lee B.I."/>
            <person name="Makabe K.W."/>
            <person name="Manohar C."/>
            <person name="Matassi G."/>
            <person name="Medina M."/>
            <person name="Mochizuki Y."/>
            <person name="Mount S."/>
            <person name="Morishita T."/>
            <person name="Miura S."/>
            <person name="Nakayama A."/>
            <person name="Nishizaka S."/>
            <person name="Nomoto H."/>
            <person name="Ohta F."/>
            <person name="Oishi K."/>
            <person name="Rigoutsos I."/>
            <person name="Sano M."/>
            <person name="Sasaki A."/>
            <person name="Sasakura Y."/>
            <person name="Shoguchi E."/>
            <person name="Shin-i T."/>
            <person name="Spagnuolo A."/>
            <person name="Stainier D."/>
            <person name="Suzuki M.M."/>
            <person name="Tassy O."/>
            <person name="Takatori N."/>
            <person name="Tokuoka M."/>
            <person name="Yagi K."/>
            <person name="Yoshizaki F."/>
            <person name="Wada S."/>
            <person name="Zhang C."/>
            <person name="Hyatt P.D."/>
            <person name="Larimer F."/>
            <person name="Detter C."/>
            <person name="Doggett N."/>
            <person name="Glavina T."/>
            <person name="Hawkins T."/>
            <person name="Richardson P."/>
            <person name="Lucas S."/>
            <person name="Kohara Y."/>
            <person name="Levine M."/>
            <person name="Satoh N."/>
            <person name="Rokhsar D.S."/>
        </authorList>
    </citation>
    <scope>NUCLEOTIDE SEQUENCE [LARGE SCALE GENOMIC DNA]</scope>
</reference>
<dbReference type="InterPro" id="IPR019441">
    <property type="entry name" value="FMP27/BLTP2/Hobbit_GFWDK_RBG"/>
</dbReference>
<dbReference type="PANTHER" id="PTHR15678">
    <property type="entry name" value="ANTIGEN MLAA-22-RELATED"/>
    <property type="match status" value="1"/>
</dbReference>
<dbReference type="GeneTree" id="ENSGT00600000084481"/>
<organism evidence="2 3">
    <name type="scientific">Ciona intestinalis</name>
    <name type="common">Transparent sea squirt</name>
    <name type="synonym">Ascidia intestinalis</name>
    <dbReference type="NCBI Taxonomy" id="7719"/>
    <lineage>
        <taxon>Eukaryota</taxon>
        <taxon>Metazoa</taxon>
        <taxon>Chordata</taxon>
        <taxon>Tunicata</taxon>
        <taxon>Ascidiacea</taxon>
        <taxon>Phlebobranchia</taxon>
        <taxon>Cionidae</taxon>
        <taxon>Ciona</taxon>
    </lineage>
</organism>
<protein>
    <recommendedName>
        <fullName evidence="1">FMP27/BLTP2/Hobbit GFWDK motif-containing RBG unit domain-containing protein</fullName>
    </recommendedName>
</protein>
<name>H2XWT7_CIOIN</name>
<dbReference type="PANTHER" id="PTHR15678:SF6">
    <property type="entry name" value="BRIDGE-LIKE LIPID TRANSFER PROTEIN FAMILY MEMBER 2"/>
    <property type="match status" value="1"/>
</dbReference>
<feature type="domain" description="FMP27/BLTP2/Hobbit GFWDK motif-containing RBG unit" evidence="1">
    <location>
        <begin position="108"/>
        <end position="240"/>
    </location>
</feature>
<evidence type="ECO:0000259" key="1">
    <source>
        <dbReference type="SMART" id="SM01214"/>
    </source>
</evidence>
<dbReference type="Pfam" id="PF10344">
    <property type="entry name" value="Hobbit"/>
    <property type="match status" value="1"/>
</dbReference>
<evidence type="ECO:0000313" key="3">
    <source>
        <dbReference type="Proteomes" id="UP000008144"/>
    </source>
</evidence>
<dbReference type="STRING" id="7719.ENSCINP00000034121"/>
<dbReference type="Ensembl" id="ENSCINT00000036309.1">
    <property type="protein sequence ID" value="ENSCINP00000034121.1"/>
    <property type="gene ID" value="ENSCING00000024439.1"/>
</dbReference>
<reference evidence="2" key="3">
    <citation type="submission" date="2025-09" db="UniProtKB">
        <authorList>
            <consortium name="Ensembl"/>
        </authorList>
    </citation>
    <scope>IDENTIFICATION</scope>
</reference>
<dbReference type="InterPro" id="IPR045167">
    <property type="entry name" value="Hobbit"/>
</dbReference>
<evidence type="ECO:0000313" key="2">
    <source>
        <dbReference type="Ensembl" id="ENSCINP00000034121.1"/>
    </source>
</evidence>
<accession>H2XWT7</accession>
<proteinExistence type="predicted"/>